<comment type="caution">
    <text evidence="4">The sequence shown here is derived from an EMBL/GenBank/DDBJ whole genome shotgun (WGS) entry which is preliminary data.</text>
</comment>
<dbReference type="InterPro" id="IPR006665">
    <property type="entry name" value="OmpA-like"/>
</dbReference>
<gene>
    <name evidence="4" type="ORF">GCM10008937_24900</name>
</gene>
<evidence type="ECO:0000259" key="3">
    <source>
        <dbReference type="PROSITE" id="PS51123"/>
    </source>
</evidence>
<dbReference type="EMBL" id="BAAADB010000026">
    <property type="protein sequence ID" value="GAA0516300.1"/>
    <property type="molecule type" value="Genomic_DNA"/>
</dbReference>
<evidence type="ECO:0000256" key="1">
    <source>
        <dbReference type="PROSITE-ProRule" id="PRU00473"/>
    </source>
</evidence>
<feature type="transmembrane region" description="Helical" evidence="2">
    <location>
        <begin position="14"/>
        <end position="37"/>
    </location>
</feature>
<organism evidence="4 5">
    <name type="scientific">Deinococcus depolymerans</name>
    <dbReference type="NCBI Taxonomy" id="392408"/>
    <lineage>
        <taxon>Bacteria</taxon>
        <taxon>Thermotogati</taxon>
        <taxon>Deinococcota</taxon>
        <taxon>Deinococci</taxon>
        <taxon>Deinococcales</taxon>
        <taxon>Deinococcaceae</taxon>
        <taxon>Deinococcus</taxon>
    </lineage>
</organism>
<reference evidence="4 5" key="1">
    <citation type="journal article" date="2019" name="Int. J. Syst. Evol. Microbiol.">
        <title>The Global Catalogue of Microorganisms (GCM) 10K type strain sequencing project: providing services to taxonomists for standard genome sequencing and annotation.</title>
        <authorList>
            <consortium name="The Broad Institute Genomics Platform"/>
            <consortium name="The Broad Institute Genome Sequencing Center for Infectious Disease"/>
            <person name="Wu L."/>
            <person name="Ma J."/>
        </authorList>
    </citation>
    <scope>NUCLEOTIDE SEQUENCE [LARGE SCALE GENOMIC DNA]</scope>
    <source>
        <strain evidence="4 5">JCM 14368</strain>
    </source>
</reference>
<keyword evidence="2" id="KW-1133">Transmembrane helix</keyword>
<dbReference type="RefSeq" id="WP_343759348.1">
    <property type="nucleotide sequence ID" value="NZ_BAAADB010000026.1"/>
</dbReference>
<keyword evidence="1 2" id="KW-0472">Membrane</keyword>
<evidence type="ECO:0000313" key="4">
    <source>
        <dbReference type="EMBL" id="GAA0516300.1"/>
    </source>
</evidence>
<keyword evidence="2" id="KW-0812">Transmembrane</keyword>
<dbReference type="Gene3D" id="3.30.1330.60">
    <property type="entry name" value="OmpA-like domain"/>
    <property type="match status" value="1"/>
</dbReference>
<dbReference type="PANTHER" id="PTHR30329">
    <property type="entry name" value="STATOR ELEMENT OF FLAGELLAR MOTOR COMPLEX"/>
    <property type="match status" value="1"/>
</dbReference>
<keyword evidence="5" id="KW-1185">Reference proteome</keyword>
<dbReference type="Pfam" id="PF00691">
    <property type="entry name" value="OmpA"/>
    <property type="match status" value="1"/>
</dbReference>
<evidence type="ECO:0000256" key="2">
    <source>
        <dbReference type="SAM" id="Phobius"/>
    </source>
</evidence>
<sequence length="202" mass="22440">MDDDLNPFIAFSDLMLNLALILVFFVVATILIGRAGWEEVRYKDAQKLVRAAVQRDLPRPLGPSNTTRLDPPGAQRWVFQNETLFQPGTSTLTEPGRAVLAKFARIICRSPEWRRIRVEGHTKPIQGQADEWELSAARAAQVAKVLANIGRIRPYHLAVAGRAGQAPVDKKRPDNPENERVELLLEFVSNDALPSPCIAAAK</sequence>
<dbReference type="InterPro" id="IPR036737">
    <property type="entry name" value="OmpA-like_sf"/>
</dbReference>
<feature type="domain" description="OmpA-like" evidence="3">
    <location>
        <begin position="72"/>
        <end position="189"/>
    </location>
</feature>
<name>A0ABN1CCF5_9DEIO</name>
<proteinExistence type="predicted"/>
<accession>A0ABN1CCF5</accession>
<dbReference type="PANTHER" id="PTHR30329:SF21">
    <property type="entry name" value="LIPOPROTEIN YIAD-RELATED"/>
    <property type="match status" value="1"/>
</dbReference>
<dbReference type="CDD" id="cd07185">
    <property type="entry name" value="OmpA_C-like"/>
    <property type="match status" value="1"/>
</dbReference>
<dbReference type="SUPFAM" id="SSF103088">
    <property type="entry name" value="OmpA-like"/>
    <property type="match status" value="1"/>
</dbReference>
<evidence type="ECO:0000313" key="5">
    <source>
        <dbReference type="Proteomes" id="UP001500191"/>
    </source>
</evidence>
<protein>
    <submittedName>
        <fullName evidence="4">OmpA family protein</fullName>
    </submittedName>
</protein>
<dbReference type="InterPro" id="IPR050330">
    <property type="entry name" value="Bact_OuterMem_StrucFunc"/>
</dbReference>
<dbReference type="Proteomes" id="UP001500191">
    <property type="component" value="Unassembled WGS sequence"/>
</dbReference>
<dbReference type="PROSITE" id="PS51123">
    <property type="entry name" value="OMPA_2"/>
    <property type="match status" value="1"/>
</dbReference>